<dbReference type="OrthoDB" id="3358017at2759"/>
<evidence type="ECO:0000256" key="5">
    <source>
        <dbReference type="SAM" id="Phobius"/>
    </source>
</evidence>
<evidence type="ECO:0000313" key="7">
    <source>
        <dbReference type="Proteomes" id="UP000799118"/>
    </source>
</evidence>
<feature type="transmembrane region" description="Helical" evidence="5">
    <location>
        <begin position="99"/>
        <end position="122"/>
    </location>
</feature>
<keyword evidence="2 5" id="KW-0812">Transmembrane</keyword>
<dbReference type="InterPro" id="IPR007568">
    <property type="entry name" value="RTA1"/>
</dbReference>
<sequence length="202" mass="21932">MLFRAYFQSLRSRARDNTSSDDDSKNPYGSAPNFAVGILFMTLFGISTCKNDLFRSNLASINSVLLNRSLTSVKQSPTANAGWYGRAWSSRNVDNSDAFTIQIVCTIVAPTPLLAANFVILARIIRKLGDSYSRLRARRYSRIFVTCDVITLFVQAGGGSVAFGTDISQTQVNIGSYIMLGGIGFQVGMSAIFNLTGIALLA</sequence>
<dbReference type="AlphaFoldDB" id="A0A6A4GHB8"/>
<reference evidence="6" key="1">
    <citation type="journal article" date="2019" name="Environ. Microbiol.">
        <title>Fungal ecological strategies reflected in gene transcription - a case study of two litter decomposers.</title>
        <authorList>
            <person name="Barbi F."/>
            <person name="Kohler A."/>
            <person name="Barry K."/>
            <person name="Baskaran P."/>
            <person name="Daum C."/>
            <person name="Fauchery L."/>
            <person name="Ihrmark K."/>
            <person name="Kuo A."/>
            <person name="LaButti K."/>
            <person name="Lipzen A."/>
            <person name="Morin E."/>
            <person name="Grigoriev I.V."/>
            <person name="Henrissat B."/>
            <person name="Lindahl B."/>
            <person name="Martin F."/>
        </authorList>
    </citation>
    <scope>NUCLEOTIDE SEQUENCE</scope>
    <source>
        <strain evidence="6">JB14</strain>
    </source>
</reference>
<evidence type="ECO:0000256" key="1">
    <source>
        <dbReference type="ARBA" id="ARBA00004141"/>
    </source>
</evidence>
<evidence type="ECO:0000256" key="3">
    <source>
        <dbReference type="ARBA" id="ARBA00022989"/>
    </source>
</evidence>
<proteinExistence type="predicted"/>
<dbReference type="GO" id="GO:0000324">
    <property type="term" value="C:fungal-type vacuole"/>
    <property type="evidence" value="ECO:0007669"/>
    <property type="project" value="TreeGrafter"/>
</dbReference>
<keyword evidence="4 5" id="KW-0472">Membrane</keyword>
<dbReference type="Proteomes" id="UP000799118">
    <property type="component" value="Unassembled WGS sequence"/>
</dbReference>
<organism evidence="6 7">
    <name type="scientific">Gymnopus androsaceus JB14</name>
    <dbReference type="NCBI Taxonomy" id="1447944"/>
    <lineage>
        <taxon>Eukaryota</taxon>
        <taxon>Fungi</taxon>
        <taxon>Dikarya</taxon>
        <taxon>Basidiomycota</taxon>
        <taxon>Agaricomycotina</taxon>
        <taxon>Agaricomycetes</taxon>
        <taxon>Agaricomycetidae</taxon>
        <taxon>Agaricales</taxon>
        <taxon>Marasmiineae</taxon>
        <taxon>Omphalotaceae</taxon>
        <taxon>Gymnopus</taxon>
    </lineage>
</organism>
<keyword evidence="3 5" id="KW-1133">Transmembrane helix</keyword>
<dbReference type="PANTHER" id="PTHR31465">
    <property type="entry name" value="PROTEIN RTA1-RELATED"/>
    <property type="match status" value="1"/>
</dbReference>
<evidence type="ECO:0000256" key="4">
    <source>
        <dbReference type="ARBA" id="ARBA00023136"/>
    </source>
</evidence>
<keyword evidence="7" id="KW-1185">Reference proteome</keyword>
<accession>A0A6A4GHB8</accession>
<dbReference type="PANTHER" id="PTHR31465:SF9">
    <property type="entry name" value="SPHINGOID LONG-CHAIN BASE TRANSPORTER RSB1"/>
    <property type="match status" value="1"/>
</dbReference>
<comment type="subcellular location">
    <subcellularLocation>
        <location evidence="1">Membrane</location>
        <topology evidence="1">Multi-pass membrane protein</topology>
    </subcellularLocation>
</comment>
<evidence type="ECO:0000256" key="2">
    <source>
        <dbReference type="ARBA" id="ARBA00022692"/>
    </source>
</evidence>
<dbReference type="Pfam" id="PF04479">
    <property type="entry name" value="RTA1"/>
    <property type="match status" value="1"/>
</dbReference>
<evidence type="ECO:0000313" key="6">
    <source>
        <dbReference type="EMBL" id="KAE9384764.1"/>
    </source>
</evidence>
<protein>
    <submittedName>
        <fullName evidence="6">RTA1-domain-containing protein</fullName>
    </submittedName>
</protein>
<dbReference type="GO" id="GO:0005886">
    <property type="term" value="C:plasma membrane"/>
    <property type="evidence" value="ECO:0007669"/>
    <property type="project" value="TreeGrafter"/>
</dbReference>
<gene>
    <name evidence="6" type="ORF">BT96DRAFT_1007743</name>
</gene>
<name>A0A6A4GHB8_9AGAR</name>
<feature type="transmembrane region" description="Helical" evidence="5">
    <location>
        <begin position="177"/>
        <end position="201"/>
    </location>
</feature>
<feature type="transmembrane region" description="Helical" evidence="5">
    <location>
        <begin position="143"/>
        <end position="165"/>
    </location>
</feature>
<dbReference type="EMBL" id="ML770085">
    <property type="protein sequence ID" value="KAE9384764.1"/>
    <property type="molecule type" value="Genomic_DNA"/>
</dbReference>